<evidence type="ECO:0000313" key="2">
    <source>
        <dbReference type="EMBL" id="GMH03572.1"/>
    </source>
</evidence>
<accession>A0AAD3S3K3</accession>
<feature type="region of interest" description="Disordered" evidence="1">
    <location>
        <begin position="132"/>
        <end position="157"/>
    </location>
</feature>
<dbReference type="Proteomes" id="UP001279734">
    <property type="component" value="Unassembled WGS sequence"/>
</dbReference>
<evidence type="ECO:0000313" key="3">
    <source>
        <dbReference type="Proteomes" id="UP001279734"/>
    </source>
</evidence>
<evidence type="ECO:0000256" key="1">
    <source>
        <dbReference type="SAM" id="MobiDB-lite"/>
    </source>
</evidence>
<name>A0AAD3S3K3_NEPGR</name>
<feature type="compositionally biased region" description="Polar residues" evidence="1">
    <location>
        <begin position="135"/>
        <end position="146"/>
    </location>
</feature>
<proteinExistence type="predicted"/>
<comment type="caution">
    <text evidence="2">The sequence shown here is derived from an EMBL/GenBank/DDBJ whole genome shotgun (WGS) entry which is preliminary data.</text>
</comment>
<organism evidence="2 3">
    <name type="scientific">Nepenthes gracilis</name>
    <name type="common">Slender pitcher plant</name>
    <dbReference type="NCBI Taxonomy" id="150966"/>
    <lineage>
        <taxon>Eukaryota</taxon>
        <taxon>Viridiplantae</taxon>
        <taxon>Streptophyta</taxon>
        <taxon>Embryophyta</taxon>
        <taxon>Tracheophyta</taxon>
        <taxon>Spermatophyta</taxon>
        <taxon>Magnoliopsida</taxon>
        <taxon>eudicotyledons</taxon>
        <taxon>Gunneridae</taxon>
        <taxon>Pentapetalae</taxon>
        <taxon>Caryophyllales</taxon>
        <taxon>Nepenthaceae</taxon>
        <taxon>Nepenthes</taxon>
    </lineage>
</organism>
<protein>
    <submittedName>
        <fullName evidence="2">Uncharacterized protein</fullName>
    </submittedName>
</protein>
<dbReference type="AlphaFoldDB" id="A0AAD3S3K3"/>
<keyword evidence="3" id="KW-1185">Reference proteome</keyword>
<reference evidence="2" key="1">
    <citation type="submission" date="2023-05" db="EMBL/GenBank/DDBJ databases">
        <title>Nepenthes gracilis genome sequencing.</title>
        <authorList>
            <person name="Fukushima K."/>
        </authorList>
    </citation>
    <scope>NUCLEOTIDE SEQUENCE</scope>
    <source>
        <strain evidence="2">SING2019-196</strain>
    </source>
</reference>
<gene>
    <name evidence="2" type="ORF">Nepgr_005411</name>
</gene>
<dbReference type="EMBL" id="BSYO01000004">
    <property type="protein sequence ID" value="GMH03572.1"/>
    <property type="molecule type" value="Genomic_DNA"/>
</dbReference>
<sequence>MKEIGNLTFISTPTSQITEEGDGIALAVSGESPAPSVEAPKESEIRGVASFLKASRSIGQVGKPARVWEEVLTAEVALDEERVPGFIELVLVPEEPLFCPTDVNKDAIMIEIGVASRPETLVFDLVASSFHPSPGRNQSEWESTPASDPVASPSHQK</sequence>